<protein>
    <recommendedName>
        <fullName evidence="1">Methyltransferase domain-containing protein</fullName>
    </recommendedName>
</protein>
<organism evidence="2 3">
    <name type="scientific">Croceibacterium atlanticum</name>
    <dbReference type="NCBI Taxonomy" id="1267766"/>
    <lineage>
        <taxon>Bacteria</taxon>
        <taxon>Pseudomonadati</taxon>
        <taxon>Pseudomonadota</taxon>
        <taxon>Alphaproteobacteria</taxon>
        <taxon>Sphingomonadales</taxon>
        <taxon>Erythrobacteraceae</taxon>
        <taxon>Croceibacterium</taxon>
    </lineage>
</organism>
<dbReference type="AlphaFoldDB" id="A0A0F7KTK4"/>
<evidence type="ECO:0000313" key="3">
    <source>
        <dbReference type="Proteomes" id="UP000034392"/>
    </source>
</evidence>
<dbReference type="InterPro" id="IPR029063">
    <property type="entry name" value="SAM-dependent_MTases_sf"/>
</dbReference>
<gene>
    <name evidence="2" type="ORF">WYH_01538</name>
</gene>
<feature type="domain" description="Methyltransferase" evidence="1">
    <location>
        <begin position="78"/>
        <end position="177"/>
    </location>
</feature>
<dbReference type="KEGG" id="aay:WYH_01538"/>
<evidence type="ECO:0000259" key="1">
    <source>
        <dbReference type="Pfam" id="PF13649"/>
    </source>
</evidence>
<dbReference type="Pfam" id="PF13649">
    <property type="entry name" value="Methyltransf_25"/>
    <property type="match status" value="1"/>
</dbReference>
<dbReference type="Proteomes" id="UP000034392">
    <property type="component" value="Chromosome"/>
</dbReference>
<reference evidence="2" key="1">
    <citation type="submission" date="2015-05" db="EMBL/GenBank/DDBJ databases">
        <title>The complete genome of Altererythrobacter atlanticus strain 26DY36.</title>
        <authorList>
            <person name="Wu Y.-H."/>
            <person name="Cheng H."/>
            <person name="Wu X.-W."/>
        </authorList>
    </citation>
    <scope>NUCLEOTIDE SEQUENCE [LARGE SCALE GENOMIC DNA]</scope>
    <source>
        <strain evidence="2">26DY36</strain>
    </source>
</reference>
<keyword evidence="3" id="KW-1185">Reference proteome</keyword>
<dbReference type="STRING" id="1267766.WYH_01538"/>
<evidence type="ECO:0000313" key="2">
    <source>
        <dbReference type="EMBL" id="AKH42577.1"/>
    </source>
</evidence>
<name>A0A0F7KTK4_9SPHN</name>
<dbReference type="SUPFAM" id="SSF53335">
    <property type="entry name" value="S-adenosyl-L-methionine-dependent methyltransferases"/>
    <property type="match status" value="1"/>
</dbReference>
<dbReference type="EMBL" id="CP011452">
    <property type="protein sequence ID" value="AKH42577.1"/>
    <property type="molecule type" value="Genomic_DNA"/>
</dbReference>
<dbReference type="InterPro" id="IPR041698">
    <property type="entry name" value="Methyltransf_25"/>
</dbReference>
<sequence length="219" mass="24466">MRHAQTRGRDYFMSGSELAEGRRPGLVQRISRAMGPAGVFFRGFVEHPVMVGSIIPSSKATIERMLRPVDWANCKLFVEYGPGVGTFCRPVLDKLPRDGELVVIDTNPMFIDYLNKTIRDSRFHAVLGSAEDVEEIVRSLGHEKADYVLSGLPFSTLPEGVAPAIAAATHRVIRKGGAFLTYQFSTVARDYTARHFPRVETGFVWRNIPPCVLAWGWQD</sequence>
<dbReference type="PATRIC" id="fig|1267766.3.peg.1547"/>
<dbReference type="Gene3D" id="3.40.50.150">
    <property type="entry name" value="Vaccinia Virus protein VP39"/>
    <property type="match status" value="1"/>
</dbReference>
<accession>A0A0F7KTK4</accession>
<proteinExistence type="predicted"/>